<comment type="caution">
    <text evidence="6">The sequence shown here is derived from an EMBL/GenBank/DDBJ whole genome shotgun (WGS) entry which is preliminary data.</text>
</comment>
<keyword evidence="2" id="KW-0285">Flavoprotein</keyword>
<dbReference type="Proteomes" id="UP000019464">
    <property type="component" value="Unassembled WGS sequence"/>
</dbReference>
<protein>
    <submittedName>
        <fullName evidence="6">NADH oxidase</fullName>
        <ecNumber evidence="6">1.-.-.-</ecNumber>
    </submittedName>
</protein>
<proteinExistence type="predicted"/>
<evidence type="ECO:0000256" key="2">
    <source>
        <dbReference type="ARBA" id="ARBA00022630"/>
    </source>
</evidence>
<evidence type="ECO:0000256" key="1">
    <source>
        <dbReference type="ARBA" id="ARBA00001917"/>
    </source>
</evidence>
<dbReference type="PATRIC" id="fig|1229521.3.peg.721"/>
<evidence type="ECO:0000313" key="7">
    <source>
        <dbReference type="Proteomes" id="UP000019464"/>
    </source>
</evidence>
<dbReference type="EMBL" id="AONB01000002">
    <property type="protein sequence ID" value="EXJ12461.1"/>
    <property type="molecule type" value="Genomic_DNA"/>
</dbReference>
<sequence length="304" mass="33280">MPHEIEKAPTRKKVVIVGAGPGGLEAARVAGERGHEVVVFEAASQPGGQIRLTAQSERRKEMISIIDWRMAQCERLGVRFEFNTWAESDQVQAEHPDVVIIATGGLPHTDVLAKGNEWVVSSWDIISGDVKPGKNVLVFDDAGDHAGLQAAEILAKSGAAVEIMTPDRAFAPEVMAMNLVPYMRSLQALNTRFTVTFRLHALEKVPSGLKAYIGSDYGGVEQTREFDQVVINHGIIPLDELYFELKPLSSNHGETAHEQLLAGQPQTVVRNSEGQFQLFRIGDAVATRNTHAAIYDALRLVKDI</sequence>
<keyword evidence="7" id="KW-1185">Reference proteome</keyword>
<gene>
    <name evidence="6" type="ORF">D791_00706</name>
</gene>
<dbReference type="AlphaFoldDB" id="W9V6D0"/>
<dbReference type="EC" id="1.-.-.-" evidence="6"/>
<keyword evidence="4 6" id="KW-0560">Oxidoreductase</keyword>
<feature type="domain" description="FAD/NAD(P)-binding" evidence="5">
    <location>
        <begin position="12"/>
        <end position="242"/>
    </location>
</feature>
<evidence type="ECO:0000313" key="6">
    <source>
        <dbReference type="EMBL" id="EXJ12461.1"/>
    </source>
</evidence>
<dbReference type="Gene3D" id="3.40.50.720">
    <property type="entry name" value="NAD(P)-binding Rossmann-like Domain"/>
    <property type="match status" value="1"/>
</dbReference>
<keyword evidence="3" id="KW-0288">FMN</keyword>
<dbReference type="STRING" id="1229521.D791_00706"/>
<reference evidence="6 7" key="2">
    <citation type="journal article" date="2015" name="Syst. Appl. Microbiol.">
        <title>Nitrincola nitratireducens sp. nov. isolated from a haloalkaline crater lake.</title>
        <authorList>
            <person name="Singh A."/>
            <person name="Vaidya B."/>
            <person name="Tanuku N.R."/>
            <person name="Pinnaka A.K."/>
        </authorList>
    </citation>
    <scope>NUCLEOTIDE SEQUENCE [LARGE SCALE GENOMIC DNA]</scope>
    <source>
        <strain evidence="6 7">AK23</strain>
    </source>
</reference>
<accession>W9V6D0</accession>
<dbReference type="PANTHER" id="PTHR42917">
    <property type="entry name" value="2,4-DIENOYL-COA REDUCTASE"/>
    <property type="match status" value="1"/>
</dbReference>
<dbReference type="SUPFAM" id="SSF51905">
    <property type="entry name" value="FAD/NAD(P)-binding domain"/>
    <property type="match status" value="1"/>
</dbReference>
<name>W9V6D0_9GAMM</name>
<comment type="cofactor">
    <cofactor evidence="1">
        <name>FMN</name>
        <dbReference type="ChEBI" id="CHEBI:58210"/>
    </cofactor>
</comment>
<dbReference type="PRINTS" id="PR00368">
    <property type="entry name" value="FADPNR"/>
</dbReference>
<dbReference type="InterPro" id="IPR023753">
    <property type="entry name" value="FAD/NAD-binding_dom"/>
</dbReference>
<dbReference type="GO" id="GO:0016491">
    <property type="term" value="F:oxidoreductase activity"/>
    <property type="evidence" value="ECO:0007669"/>
    <property type="project" value="UniProtKB-KW"/>
</dbReference>
<organism evidence="6 7">
    <name type="scientific">Nitrincola nitratireducens</name>
    <dbReference type="NCBI Taxonomy" id="1229521"/>
    <lineage>
        <taxon>Bacteria</taxon>
        <taxon>Pseudomonadati</taxon>
        <taxon>Pseudomonadota</taxon>
        <taxon>Gammaproteobacteria</taxon>
        <taxon>Oceanospirillales</taxon>
        <taxon>Oceanospirillaceae</taxon>
        <taxon>Nitrincola</taxon>
    </lineage>
</organism>
<evidence type="ECO:0000259" key="5">
    <source>
        <dbReference type="Pfam" id="PF07992"/>
    </source>
</evidence>
<reference evidence="7" key="1">
    <citation type="submission" date="2012-11" db="EMBL/GenBank/DDBJ databases">
        <authorList>
            <person name="Singh A."/>
            <person name="Pinnaka A.K."/>
            <person name="Vaidya B."/>
        </authorList>
    </citation>
    <scope>NUCLEOTIDE SEQUENCE [LARGE SCALE GENOMIC DNA]</scope>
    <source>
        <strain evidence="7">AK23</strain>
    </source>
</reference>
<dbReference type="InterPro" id="IPR036188">
    <property type="entry name" value="FAD/NAD-bd_sf"/>
</dbReference>
<evidence type="ECO:0000256" key="3">
    <source>
        <dbReference type="ARBA" id="ARBA00022643"/>
    </source>
</evidence>
<dbReference type="InterPro" id="IPR051793">
    <property type="entry name" value="NADH:flavin_oxidoreductase"/>
</dbReference>
<dbReference type="PANTHER" id="PTHR42917:SF2">
    <property type="entry name" value="2,4-DIENOYL-COA REDUCTASE [(2E)-ENOYL-COA-PRODUCING]"/>
    <property type="match status" value="1"/>
</dbReference>
<evidence type="ECO:0000256" key="4">
    <source>
        <dbReference type="ARBA" id="ARBA00023002"/>
    </source>
</evidence>
<dbReference type="Gene3D" id="3.50.50.60">
    <property type="entry name" value="FAD/NAD(P)-binding domain"/>
    <property type="match status" value="1"/>
</dbReference>
<dbReference type="Pfam" id="PF07992">
    <property type="entry name" value="Pyr_redox_2"/>
    <property type="match status" value="1"/>
</dbReference>
<dbReference type="PRINTS" id="PR00411">
    <property type="entry name" value="PNDRDTASEI"/>
</dbReference>